<reference evidence="7 8" key="1">
    <citation type="submission" date="2014-12" db="EMBL/GenBank/DDBJ databases">
        <title>Draft genome sequences of 29 type strains of Enterococci.</title>
        <authorList>
            <person name="Zhong Z."/>
            <person name="Sun Z."/>
            <person name="Liu W."/>
            <person name="Zhang W."/>
            <person name="Zhang H."/>
        </authorList>
    </citation>
    <scope>NUCLEOTIDE SEQUENCE [LARGE SCALE GENOMIC DNA]</scope>
    <source>
        <strain evidence="7 8">DSM 17690</strain>
    </source>
</reference>
<dbReference type="InterPro" id="IPR027278">
    <property type="entry name" value="ACCD_DCysDesulf"/>
</dbReference>
<feature type="domain" description="Tryptophan synthase beta chain-like PALP" evidence="6">
    <location>
        <begin position="9"/>
        <end position="293"/>
    </location>
</feature>
<dbReference type="InterPro" id="IPR001926">
    <property type="entry name" value="TrpB-like_PALP"/>
</dbReference>
<protein>
    <recommendedName>
        <fullName evidence="6">Tryptophan synthase beta chain-like PALP domain-containing protein</fullName>
    </recommendedName>
</protein>
<keyword evidence="3 5" id="KW-0663">Pyridoxal phosphate</keyword>
<name>A0A1L8QQ81_9ENTE</name>
<dbReference type="EMBL" id="JXKD01000014">
    <property type="protein sequence ID" value="OJG09662.1"/>
    <property type="molecule type" value="Genomic_DNA"/>
</dbReference>
<dbReference type="InterPro" id="IPR036052">
    <property type="entry name" value="TrpB-like_PALP_sf"/>
</dbReference>
<evidence type="ECO:0000256" key="2">
    <source>
        <dbReference type="ARBA" id="ARBA00008639"/>
    </source>
</evidence>
<dbReference type="SUPFAM" id="SSF53686">
    <property type="entry name" value="Tryptophan synthase beta subunit-like PLP-dependent enzymes"/>
    <property type="match status" value="1"/>
</dbReference>
<sequence length="311" mass="35281">MNYEQNFNQFYIKRDDLLPFSFGGNKVRIAEEYFNDMENKGYDCIISYGSSKSNLNRVIANMSKAKNIPCFVISPEEMDKDKEEQTFNSIIVESTGVNIVKCSKKNIANTIEKTISACCEEGLNPYYINGDKYGNGNKVTPVNAYIKAYEEILAYERISGIHFDYIFHASGTGMTQAGLICGKIINNDMKEIIGISIARNSDLGRLPIRESVESYFNNTILNNVDSQISFTDKYNCGGYGRYNNQIIEMIEQIFNYDGISLDLTYTGKAFWGMTQYIVEENIMNSKILFIHTGGTPLFFDDLSTKKLKESI</sequence>
<comment type="similarity">
    <text evidence="2">Belongs to the ACC deaminase/D-cysteine desulfhydrase family.</text>
</comment>
<evidence type="ECO:0000256" key="4">
    <source>
        <dbReference type="PIRSR" id="PIRSR006278-1"/>
    </source>
</evidence>
<proteinExistence type="inferred from homology"/>
<dbReference type="STRING" id="328396.RU93_GL000645"/>
<dbReference type="GO" id="GO:1901605">
    <property type="term" value="P:alpha-amino acid metabolic process"/>
    <property type="evidence" value="ECO:0007669"/>
    <property type="project" value="UniProtKB-ARBA"/>
</dbReference>
<dbReference type="PANTHER" id="PTHR43780">
    <property type="entry name" value="1-AMINOCYCLOPROPANE-1-CARBOXYLATE DEAMINASE-RELATED"/>
    <property type="match status" value="1"/>
</dbReference>
<feature type="modified residue" description="N6-(pyridoxal phosphate)lysine" evidence="5">
    <location>
        <position position="26"/>
    </location>
</feature>
<dbReference type="GO" id="GO:0019148">
    <property type="term" value="F:D-cysteine desulfhydrase activity"/>
    <property type="evidence" value="ECO:0007669"/>
    <property type="project" value="TreeGrafter"/>
</dbReference>
<comment type="cofactor">
    <cofactor evidence="1">
        <name>pyridoxal 5'-phosphate</name>
        <dbReference type="ChEBI" id="CHEBI:597326"/>
    </cofactor>
</comment>
<dbReference type="Gene3D" id="3.40.50.1100">
    <property type="match status" value="2"/>
</dbReference>
<evidence type="ECO:0000256" key="3">
    <source>
        <dbReference type="ARBA" id="ARBA00022898"/>
    </source>
</evidence>
<dbReference type="Proteomes" id="UP000182149">
    <property type="component" value="Unassembled WGS sequence"/>
</dbReference>
<evidence type="ECO:0000259" key="6">
    <source>
        <dbReference type="Pfam" id="PF00291"/>
    </source>
</evidence>
<comment type="caution">
    <text evidence="7">The sequence shown here is derived from an EMBL/GenBank/DDBJ whole genome shotgun (WGS) entry which is preliminary data.</text>
</comment>
<keyword evidence="8" id="KW-1185">Reference proteome</keyword>
<gene>
    <name evidence="7" type="ORF">RU93_GL000645</name>
</gene>
<dbReference type="PANTHER" id="PTHR43780:SF2">
    <property type="entry name" value="1-AMINOCYCLOPROPANE-1-CARBOXYLATE DEAMINASE-RELATED"/>
    <property type="match status" value="1"/>
</dbReference>
<evidence type="ECO:0000313" key="7">
    <source>
        <dbReference type="EMBL" id="OJG09662.1"/>
    </source>
</evidence>
<dbReference type="PIRSF" id="PIRSF006278">
    <property type="entry name" value="ACCD_DCysDesulf"/>
    <property type="match status" value="1"/>
</dbReference>
<evidence type="ECO:0000256" key="1">
    <source>
        <dbReference type="ARBA" id="ARBA00001933"/>
    </source>
</evidence>
<feature type="active site" description="Nucleophile" evidence="4">
    <location>
        <position position="53"/>
    </location>
</feature>
<organism evidence="7 8">
    <name type="scientific">Enterococcus aquimarinus</name>
    <dbReference type="NCBI Taxonomy" id="328396"/>
    <lineage>
        <taxon>Bacteria</taxon>
        <taxon>Bacillati</taxon>
        <taxon>Bacillota</taxon>
        <taxon>Bacilli</taxon>
        <taxon>Lactobacillales</taxon>
        <taxon>Enterococcaceae</taxon>
        <taxon>Enterococcus</taxon>
    </lineage>
</organism>
<accession>A0A1L8QQ81</accession>
<dbReference type="Pfam" id="PF00291">
    <property type="entry name" value="PALP"/>
    <property type="match status" value="1"/>
</dbReference>
<evidence type="ECO:0000313" key="8">
    <source>
        <dbReference type="Proteomes" id="UP000182149"/>
    </source>
</evidence>
<dbReference type="AlphaFoldDB" id="A0A1L8QQ81"/>
<evidence type="ECO:0000256" key="5">
    <source>
        <dbReference type="PIRSR" id="PIRSR006278-2"/>
    </source>
</evidence>